<feature type="domain" description="WYL" evidence="1">
    <location>
        <begin position="315"/>
        <end position="377"/>
    </location>
</feature>
<dbReference type="Gene3D" id="3.10.450.620">
    <property type="entry name" value="JHP933, nucleotidyltransferase-like core domain"/>
    <property type="match status" value="1"/>
</dbReference>
<organism evidence="2">
    <name type="scientific">uncultured Desulfobacterium sp</name>
    <dbReference type="NCBI Taxonomy" id="201089"/>
    <lineage>
        <taxon>Bacteria</taxon>
        <taxon>Pseudomonadati</taxon>
        <taxon>Thermodesulfobacteriota</taxon>
        <taxon>Desulfobacteria</taxon>
        <taxon>Desulfobacterales</taxon>
        <taxon>Desulfobacteriaceae</taxon>
        <taxon>Desulfobacterium</taxon>
        <taxon>environmental samples</taxon>
    </lineage>
</organism>
<gene>
    <name evidence="2" type="ORF">PITCH_A2010002</name>
</gene>
<dbReference type="Pfam" id="PF13280">
    <property type="entry name" value="WYL"/>
    <property type="match status" value="1"/>
</dbReference>
<accession>A0A445MWG5</accession>
<dbReference type="InterPro" id="IPR014942">
    <property type="entry name" value="AbiEii"/>
</dbReference>
<dbReference type="PROSITE" id="PS52050">
    <property type="entry name" value="WYL"/>
    <property type="match status" value="1"/>
</dbReference>
<dbReference type="Pfam" id="PF08843">
    <property type="entry name" value="AbiEii"/>
    <property type="match status" value="1"/>
</dbReference>
<proteinExistence type="predicted"/>
<reference evidence="2" key="1">
    <citation type="submission" date="2018-01" db="EMBL/GenBank/DDBJ databases">
        <authorList>
            <person name="Regsiter A."/>
            <person name="William W."/>
        </authorList>
    </citation>
    <scope>NUCLEOTIDE SEQUENCE</scope>
    <source>
        <strain evidence="2">TRIP AH-1</strain>
    </source>
</reference>
<dbReference type="AlphaFoldDB" id="A0A445MWG5"/>
<name>A0A445MWG5_9BACT</name>
<dbReference type="EMBL" id="OJIN01000115">
    <property type="protein sequence ID" value="SPD73847.1"/>
    <property type="molecule type" value="Genomic_DNA"/>
</dbReference>
<protein>
    <recommendedName>
        <fullName evidence="1">WYL domain-containing protein</fullName>
    </recommendedName>
</protein>
<sequence>MIDKSEVMDFSREFGLAANVVEKDYVLGWVLGGIFNHPAIGDKWVFKGGTCLKKCYFETYRFSEDLDFTISASYGLESEFLVACFKEISAWIYDASGIEIPQDTIRFDVYENQRGGLSAQGRIGYSGPLQKRGDLPRIKLDLTTDEVLVLDPVVRDVHHPYSDRPEQGIQINSYCFEEVFAEKIRALAERQRPRDLYDVVHLYRHDDLNPDQSLILSTLDKKCRFKNMALPTMSTFLNRPERDELESEWKNMLAHQLPALPAFEQFWQVLPEVMAWLYNSETKIVKPSIPLGRQIVDETWRPPVMAQAWHAAVPLERIRFAAANRLCVNLRYQNTTRLIEPYSLQRTQEGNILLYAIKHQTGDIRAYRLDRIQGAEISDTSFVPSHSIELTPSGQVSAPHLTGRSTGFSSYAPVTRRSFSNKQHFGPTYVIECSYCGKRFNRKKSSSRLNPHKDKNGYPCSGRSGYLVDTKY</sequence>
<evidence type="ECO:0000313" key="2">
    <source>
        <dbReference type="EMBL" id="SPD73847.1"/>
    </source>
</evidence>
<dbReference type="InterPro" id="IPR026881">
    <property type="entry name" value="WYL_dom"/>
</dbReference>
<evidence type="ECO:0000259" key="1">
    <source>
        <dbReference type="Pfam" id="PF13280"/>
    </source>
</evidence>